<accession>A0ABV4U715</accession>
<keyword evidence="3" id="KW-1185">Reference proteome</keyword>
<gene>
    <name evidence="2" type="ORF">ACERK3_09555</name>
</gene>
<proteinExistence type="predicted"/>
<organism evidence="2 3">
    <name type="scientific">Natronomicrosphaera hydrolytica</name>
    <dbReference type="NCBI Taxonomy" id="3242702"/>
    <lineage>
        <taxon>Bacteria</taxon>
        <taxon>Pseudomonadati</taxon>
        <taxon>Planctomycetota</taxon>
        <taxon>Phycisphaerae</taxon>
        <taxon>Phycisphaerales</taxon>
        <taxon>Phycisphaeraceae</taxon>
        <taxon>Natronomicrosphaera</taxon>
    </lineage>
</organism>
<dbReference type="Proteomes" id="UP001575105">
    <property type="component" value="Unassembled WGS sequence"/>
</dbReference>
<feature type="region of interest" description="Disordered" evidence="1">
    <location>
        <begin position="1"/>
        <end position="24"/>
    </location>
</feature>
<reference evidence="2 3" key="1">
    <citation type="submission" date="2024-08" db="EMBL/GenBank/DDBJ databases">
        <title>Whole-genome sequencing of halo(alkali)philic microorganisms from hypersaline lakes.</title>
        <authorList>
            <person name="Sorokin D.Y."/>
            <person name="Merkel A.Y."/>
            <person name="Messina E."/>
            <person name="Yakimov M."/>
        </authorList>
    </citation>
    <scope>NUCLEOTIDE SEQUENCE [LARGE SCALE GENOMIC DNA]</scope>
    <source>
        <strain evidence="2 3">AB-hyl4</strain>
    </source>
</reference>
<dbReference type="EMBL" id="JBGUBD010000005">
    <property type="protein sequence ID" value="MFA9478541.1"/>
    <property type="molecule type" value="Genomic_DNA"/>
</dbReference>
<feature type="compositionally biased region" description="Basic residues" evidence="1">
    <location>
        <begin position="1"/>
        <end position="10"/>
    </location>
</feature>
<evidence type="ECO:0000256" key="1">
    <source>
        <dbReference type="SAM" id="MobiDB-lite"/>
    </source>
</evidence>
<name>A0ABV4U715_9BACT</name>
<evidence type="ECO:0000313" key="3">
    <source>
        <dbReference type="Proteomes" id="UP001575105"/>
    </source>
</evidence>
<protein>
    <submittedName>
        <fullName evidence="2">Uncharacterized protein</fullName>
    </submittedName>
</protein>
<evidence type="ECO:0000313" key="2">
    <source>
        <dbReference type="EMBL" id="MFA9478541.1"/>
    </source>
</evidence>
<dbReference type="RefSeq" id="WP_425345467.1">
    <property type="nucleotide sequence ID" value="NZ_JBGUBD010000005.1"/>
</dbReference>
<sequence>MQGKHDRARPRVAGSKDPTRTRGYPRAGIELINAGPYDMDELVEIFTAADAAALRSGWVGCVVDAATVGRFSVGDLARALAVVADRLHPVSPSKETDHADRL</sequence>
<comment type="caution">
    <text evidence="2">The sequence shown here is derived from an EMBL/GenBank/DDBJ whole genome shotgun (WGS) entry which is preliminary data.</text>
</comment>